<gene>
    <name evidence="13" type="primary">ND5</name>
</gene>
<dbReference type="AlphaFoldDB" id="A0A8F7KJ93"/>
<dbReference type="EMBL" id="MZ029090">
    <property type="protein sequence ID" value="QXV86736.1"/>
    <property type="molecule type" value="Genomic_DNA"/>
</dbReference>
<organism evidence="13">
    <name type="scientific">Bisetocreagris titanium</name>
    <dbReference type="NCBI Taxonomy" id="2836860"/>
    <lineage>
        <taxon>Eukaryota</taxon>
        <taxon>Metazoa</taxon>
        <taxon>Ecdysozoa</taxon>
        <taxon>Arthropoda</taxon>
        <taxon>Chelicerata</taxon>
        <taxon>Arachnida</taxon>
        <taxon>Pseudoscorpiones</taxon>
        <taxon>Neobisioidea</taxon>
        <taxon>Neobisiidae</taxon>
        <taxon>Bisetocreagris</taxon>
    </lineage>
</organism>
<evidence type="ECO:0000256" key="2">
    <source>
        <dbReference type="ARBA" id="ARBA00004141"/>
    </source>
</evidence>
<dbReference type="PRINTS" id="PR01434">
    <property type="entry name" value="NADHDHGNASE5"/>
</dbReference>
<feature type="domain" description="NADH-Ubiquinone oxidoreductase (complex I) chain 5 N-terminal" evidence="12">
    <location>
        <begin position="49"/>
        <end position="89"/>
    </location>
</feature>
<feature type="transmembrane region" description="Helical" evidence="10">
    <location>
        <begin position="181"/>
        <end position="203"/>
    </location>
</feature>
<proteinExistence type="inferred from homology"/>
<name>A0A8F7KJ93_9ARAC</name>
<dbReference type="InterPro" id="IPR001750">
    <property type="entry name" value="ND/Mrp_TM"/>
</dbReference>
<dbReference type="Pfam" id="PF00361">
    <property type="entry name" value="Proton_antipo_M"/>
    <property type="match status" value="1"/>
</dbReference>
<feature type="transmembrane region" description="Helical" evidence="10">
    <location>
        <begin position="89"/>
        <end position="106"/>
    </location>
</feature>
<feature type="transmembrane region" description="Helical" evidence="10">
    <location>
        <begin position="112"/>
        <end position="131"/>
    </location>
</feature>
<comment type="function">
    <text evidence="10">Core subunit of the mitochondrial membrane respiratory chain NADH dehydrogenase (Complex I) which catalyzes electron transfer from NADH through the respiratory chain, using ubiquinone as an electron acceptor. Essential for the catalytic activity and assembly of complex I.</text>
</comment>
<dbReference type="Pfam" id="PF00662">
    <property type="entry name" value="Proton_antipo_N"/>
    <property type="match status" value="1"/>
</dbReference>
<dbReference type="GO" id="GO:0042773">
    <property type="term" value="P:ATP synthesis coupled electron transport"/>
    <property type="evidence" value="ECO:0007669"/>
    <property type="project" value="InterPro"/>
</dbReference>
<keyword evidence="7 10" id="KW-1133">Transmembrane helix</keyword>
<feature type="transmembrane region" description="Helical" evidence="10">
    <location>
        <begin position="270"/>
        <end position="289"/>
    </location>
</feature>
<comment type="catalytic activity">
    <reaction evidence="9 10">
        <text>a ubiquinone + NADH + 5 H(+)(in) = a ubiquinol + NAD(+) + 4 H(+)(out)</text>
        <dbReference type="Rhea" id="RHEA:29091"/>
        <dbReference type="Rhea" id="RHEA-COMP:9565"/>
        <dbReference type="Rhea" id="RHEA-COMP:9566"/>
        <dbReference type="ChEBI" id="CHEBI:15378"/>
        <dbReference type="ChEBI" id="CHEBI:16389"/>
        <dbReference type="ChEBI" id="CHEBI:17976"/>
        <dbReference type="ChEBI" id="CHEBI:57540"/>
        <dbReference type="ChEBI" id="CHEBI:57945"/>
        <dbReference type="EC" id="7.1.1.2"/>
    </reaction>
</comment>
<keyword evidence="10" id="KW-0520">NAD</keyword>
<evidence type="ECO:0000256" key="8">
    <source>
        <dbReference type="ARBA" id="ARBA00023136"/>
    </source>
</evidence>
<comment type="function">
    <text evidence="1">Core subunit of the mitochondrial membrane respiratory chain NADH dehydrogenase (Complex I) that is believed to belong to the minimal assembly required for catalysis. Complex I functions in the transfer of electrons from NADH to the respiratory chain. The immediate electron acceptor for the enzyme is believed to be ubiquinone.</text>
</comment>
<feature type="transmembrane region" description="Helical" evidence="10">
    <location>
        <begin position="245"/>
        <end position="263"/>
    </location>
</feature>
<feature type="transmembrane region" description="Helical" evidence="10">
    <location>
        <begin position="455"/>
        <end position="472"/>
    </location>
</feature>
<keyword evidence="8 10" id="KW-0472">Membrane</keyword>
<feature type="transmembrane region" description="Helical" evidence="10">
    <location>
        <begin position="420"/>
        <end position="443"/>
    </location>
</feature>
<evidence type="ECO:0000256" key="6">
    <source>
        <dbReference type="ARBA" id="ARBA00022982"/>
    </source>
</evidence>
<evidence type="ECO:0000256" key="3">
    <source>
        <dbReference type="ARBA" id="ARBA00012944"/>
    </source>
</evidence>
<evidence type="ECO:0000256" key="4">
    <source>
        <dbReference type="ARBA" id="ARBA00021096"/>
    </source>
</evidence>
<dbReference type="GO" id="GO:0003954">
    <property type="term" value="F:NADH dehydrogenase activity"/>
    <property type="evidence" value="ECO:0007669"/>
    <property type="project" value="TreeGrafter"/>
</dbReference>
<evidence type="ECO:0000256" key="1">
    <source>
        <dbReference type="ARBA" id="ARBA00003257"/>
    </source>
</evidence>
<dbReference type="GO" id="GO:0015990">
    <property type="term" value="P:electron transport coupled proton transport"/>
    <property type="evidence" value="ECO:0007669"/>
    <property type="project" value="TreeGrafter"/>
</dbReference>
<sequence length="555" mass="63141">MYLNIYMFMGFSVLIMTPMVLVLGVYFYIYNLGVLVKWQLLIMGGVSYIYCIQLDWLLLLFMMVVTLISSMVIFYSYFYMAGEHNQKRFIYTLFLFILSMILMILSPSVESIMLGWDGLGFVSFALIFFYMSFKSYHSSMITILMNRLGDISFLIVMGWLFNYGMMNFINLNLISNFELKFIWLLVMISAFSKSAQIPLSAWLPAAMAAPTPVSSLVHSSTLVTAGVYVLIRLNTYYSLGGNSTILVLISLMTLIAASTSALSEMDLKKVIAMSTLSQLGFMLFLLGMGSWEVCYLHMLLHAVFKASLFLCAGLIIHTNYGVQDIRNMSIMPSVSPTTCIVFNTSCMSLMGIPFLGGFYGKEEGVFFILNLNLNFLLKLLFIVSLILTSSYSLRLLMYSLSGEINPKSYLWVGKSPGMEIIFIVMFLLMINSGILINYILISIFNLNLLLLSENYTTFILVFLGMSVMFKKLKVNKSFMLNNEFYGSLWFLFWLSGNLLLKMTTKFKNSILLELAFLEGYSGKLMFNFLIFNSYKLSLVSTSLKFVLLFLVILMM</sequence>
<feature type="transmembrane region" description="Helical" evidence="10">
    <location>
        <begin position="34"/>
        <end position="50"/>
    </location>
</feature>
<dbReference type="InterPro" id="IPR001516">
    <property type="entry name" value="Proton_antipo_N"/>
</dbReference>
<comment type="subcellular location">
    <subcellularLocation>
        <location evidence="2">Membrane</location>
        <topology evidence="2">Multi-pass membrane protein</topology>
    </subcellularLocation>
</comment>
<evidence type="ECO:0000256" key="9">
    <source>
        <dbReference type="ARBA" id="ARBA00049551"/>
    </source>
</evidence>
<comment type="similarity">
    <text evidence="10">Belongs to the complex I subunit 5 family.</text>
</comment>
<feature type="transmembrane region" description="Helical" evidence="10">
    <location>
        <begin position="524"/>
        <end position="553"/>
    </location>
</feature>
<keyword evidence="10 13" id="KW-0496">Mitochondrion</keyword>
<reference evidence="13" key="1">
    <citation type="submission" date="2021-04" db="EMBL/GenBank/DDBJ databases">
        <title>The complete mitochondrial genome of Bisetocreagris titanium (Arachnida: Pseudoscorpiones: Neobisiidae).</title>
        <authorList>
            <person name="Zhao H."/>
            <person name="Chen H."/>
            <person name="Li Y."/>
        </authorList>
    </citation>
    <scope>NUCLEOTIDE SEQUENCE</scope>
</reference>
<dbReference type="PANTHER" id="PTHR42829:SF2">
    <property type="entry name" value="NADH-UBIQUINONE OXIDOREDUCTASE CHAIN 5"/>
    <property type="match status" value="1"/>
</dbReference>
<keyword evidence="6" id="KW-0249">Electron transport</keyword>
<feature type="transmembrane region" description="Helical" evidence="10">
    <location>
        <begin position="484"/>
        <end position="504"/>
    </location>
</feature>
<evidence type="ECO:0000259" key="12">
    <source>
        <dbReference type="Pfam" id="PF00662"/>
    </source>
</evidence>
<evidence type="ECO:0000256" key="5">
    <source>
        <dbReference type="ARBA" id="ARBA00022692"/>
    </source>
</evidence>
<keyword evidence="10" id="KW-0830">Ubiquinone</keyword>
<feature type="transmembrane region" description="Helical" evidence="10">
    <location>
        <begin position="215"/>
        <end position="233"/>
    </location>
</feature>
<evidence type="ECO:0000259" key="11">
    <source>
        <dbReference type="Pfam" id="PF00361"/>
    </source>
</evidence>
<dbReference type="GO" id="GO:0008137">
    <property type="term" value="F:NADH dehydrogenase (ubiquinone) activity"/>
    <property type="evidence" value="ECO:0007669"/>
    <property type="project" value="UniProtKB-EC"/>
</dbReference>
<feature type="transmembrane region" description="Helical" evidence="10">
    <location>
        <begin position="6"/>
        <end position="27"/>
    </location>
</feature>
<evidence type="ECO:0000313" key="13">
    <source>
        <dbReference type="EMBL" id="QXV86736.1"/>
    </source>
</evidence>
<dbReference type="PANTHER" id="PTHR42829">
    <property type="entry name" value="NADH-UBIQUINONE OXIDOREDUCTASE CHAIN 5"/>
    <property type="match status" value="1"/>
</dbReference>
<feature type="transmembrane region" description="Helical" evidence="10">
    <location>
        <begin position="56"/>
        <end position="77"/>
    </location>
</feature>
<feature type="transmembrane region" description="Helical" evidence="10">
    <location>
        <begin position="295"/>
        <end position="316"/>
    </location>
</feature>
<keyword evidence="10" id="KW-0813">Transport</keyword>
<evidence type="ECO:0000256" key="7">
    <source>
        <dbReference type="ARBA" id="ARBA00022989"/>
    </source>
</evidence>
<accession>A0A8F7KJ93</accession>
<evidence type="ECO:0000256" key="10">
    <source>
        <dbReference type="RuleBase" id="RU003404"/>
    </source>
</evidence>
<dbReference type="EC" id="7.1.1.2" evidence="3 10"/>
<dbReference type="InterPro" id="IPR003945">
    <property type="entry name" value="NU5C-like"/>
</dbReference>
<feature type="domain" description="NADH:quinone oxidoreductase/Mrp antiporter transmembrane" evidence="11">
    <location>
        <begin position="108"/>
        <end position="384"/>
    </location>
</feature>
<keyword evidence="5 10" id="KW-0812">Transmembrane</keyword>
<dbReference type="GO" id="GO:0016020">
    <property type="term" value="C:membrane"/>
    <property type="evidence" value="ECO:0007669"/>
    <property type="project" value="UniProtKB-SubCell"/>
</dbReference>
<geneLocation type="mitochondrion" evidence="13"/>
<feature type="transmembrane region" description="Helical" evidence="10">
    <location>
        <begin position="337"/>
        <end position="359"/>
    </location>
</feature>
<protein>
    <recommendedName>
        <fullName evidence="4 10">NADH-ubiquinone oxidoreductase chain 5</fullName>
        <ecNumber evidence="3 10">7.1.1.2</ecNumber>
    </recommendedName>
</protein>
<feature type="transmembrane region" description="Helical" evidence="10">
    <location>
        <begin position="151"/>
        <end position="169"/>
    </location>
</feature>